<feature type="transmembrane region" description="Helical" evidence="6">
    <location>
        <begin position="177"/>
        <end position="200"/>
    </location>
</feature>
<dbReference type="PANTHER" id="PTHR30294:SF45">
    <property type="entry name" value="LINEARMYCIN RESISTANCE PERMEASE PROTEIN LNRN"/>
    <property type="match status" value="1"/>
</dbReference>
<evidence type="ECO:0000256" key="2">
    <source>
        <dbReference type="ARBA" id="ARBA00022475"/>
    </source>
</evidence>
<evidence type="ECO:0000256" key="5">
    <source>
        <dbReference type="ARBA" id="ARBA00023136"/>
    </source>
</evidence>
<gene>
    <name evidence="8" type="ORF">CVT63_07355</name>
</gene>
<evidence type="ECO:0000313" key="9">
    <source>
        <dbReference type="Proteomes" id="UP000233654"/>
    </source>
</evidence>
<reference evidence="8 9" key="1">
    <citation type="journal article" date="2017" name="ISME J.">
        <title>Potential for microbial H2 and metal transformations associated with novel bacteria and archaea in deep terrestrial subsurface sediments.</title>
        <authorList>
            <person name="Hernsdorf A.W."/>
            <person name="Amano Y."/>
            <person name="Miyakawa K."/>
            <person name="Ise K."/>
            <person name="Suzuki Y."/>
            <person name="Anantharaman K."/>
            <person name="Probst A."/>
            <person name="Burstein D."/>
            <person name="Thomas B.C."/>
            <person name="Banfield J.F."/>
        </authorList>
    </citation>
    <scope>NUCLEOTIDE SEQUENCE [LARGE SCALE GENOMIC DNA]</scope>
    <source>
        <strain evidence="8">HGW-Actinobacteria-3</strain>
    </source>
</reference>
<dbReference type="GO" id="GO:0005886">
    <property type="term" value="C:plasma membrane"/>
    <property type="evidence" value="ECO:0007669"/>
    <property type="project" value="UniProtKB-SubCell"/>
</dbReference>
<comment type="caution">
    <text evidence="8">The sequence shown here is derived from an EMBL/GenBank/DDBJ whole genome shotgun (WGS) entry which is preliminary data.</text>
</comment>
<evidence type="ECO:0000256" key="1">
    <source>
        <dbReference type="ARBA" id="ARBA00004651"/>
    </source>
</evidence>
<keyword evidence="4 6" id="KW-1133">Transmembrane helix</keyword>
<dbReference type="Proteomes" id="UP000233654">
    <property type="component" value="Unassembled WGS sequence"/>
</dbReference>
<name>A0A2N3G4A7_9ACTN</name>
<evidence type="ECO:0000256" key="4">
    <source>
        <dbReference type="ARBA" id="ARBA00022989"/>
    </source>
</evidence>
<dbReference type="Pfam" id="PF12698">
    <property type="entry name" value="ABC2_membrane_3"/>
    <property type="match status" value="1"/>
</dbReference>
<organism evidence="8 9">
    <name type="scientific">Candidatus Anoxymicrobium japonicum</name>
    <dbReference type="NCBI Taxonomy" id="2013648"/>
    <lineage>
        <taxon>Bacteria</taxon>
        <taxon>Bacillati</taxon>
        <taxon>Actinomycetota</taxon>
        <taxon>Candidatus Geothermincolia</taxon>
        <taxon>Candidatus Geothermincolales</taxon>
        <taxon>Candidatus Anoxymicrobiaceae</taxon>
        <taxon>Candidatus Anoxymicrobium</taxon>
    </lineage>
</organism>
<dbReference type="EMBL" id="PHEX01000078">
    <property type="protein sequence ID" value="PKQ27566.1"/>
    <property type="molecule type" value="Genomic_DNA"/>
</dbReference>
<keyword evidence="3 6" id="KW-0812">Transmembrane</keyword>
<dbReference type="AlphaFoldDB" id="A0A2N3G4A7"/>
<feature type="non-terminal residue" evidence="8">
    <location>
        <position position="263"/>
    </location>
</feature>
<dbReference type="InterPro" id="IPR013525">
    <property type="entry name" value="ABC2_TM"/>
</dbReference>
<evidence type="ECO:0000256" key="6">
    <source>
        <dbReference type="SAM" id="Phobius"/>
    </source>
</evidence>
<dbReference type="PANTHER" id="PTHR30294">
    <property type="entry name" value="MEMBRANE COMPONENT OF ABC TRANSPORTER YHHJ-RELATED"/>
    <property type="match status" value="1"/>
</dbReference>
<accession>A0A2N3G4A7</accession>
<dbReference type="GO" id="GO:0140359">
    <property type="term" value="F:ABC-type transporter activity"/>
    <property type="evidence" value="ECO:0007669"/>
    <property type="project" value="InterPro"/>
</dbReference>
<protein>
    <recommendedName>
        <fullName evidence="7">ABC-2 type transporter transmembrane domain-containing protein</fullName>
    </recommendedName>
</protein>
<evidence type="ECO:0000256" key="3">
    <source>
        <dbReference type="ARBA" id="ARBA00022692"/>
    </source>
</evidence>
<proteinExistence type="predicted"/>
<keyword evidence="5 6" id="KW-0472">Membrane</keyword>
<comment type="subcellular location">
    <subcellularLocation>
        <location evidence="1">Cell membrane</location>
        <topology evidence="1">Multi-pass membrane protein</topology>
    </subcellularLocation>
</comment>
<keyword evidence="2" id="KW-1003">Cell membrane</keyword>
<dbReference type="Gene3D" id="3.40.1710.10">
    <property type="entry name" value="abc type-2 transporter like domain"/>
    <property type="match status" value="1"/>
</dbReference>
<feature type="domain" description="ABC-2 type transporter transmembrane" evidence="7">
    <location>
        <begin position="21"/>
        <end position="262"/>
    </location>
</feature>
<feature type="transmembrane region" description="Helical" evidence="6">
    <location>
        <begin position="221"/>
        <end position="248"/>
    </location>
</feature>
<sequence>MRNLWKFVRASLKMTYREKIAMFWLFMFPLLLILLFGAIFSSSGQTNISIGIVNLDNSRVTREIVKRLEGVTAFKIKRGNERQLSRNLADNKLDAVLVLEKGFESSMLAHQPGAATISTNRTNPTVSQIASAALKQIIGEISVGMAKQFTPNVIGPGDIVEIAEKSVTSHKLRYIDYMVPGILAMTLMTSGMLGLSLSFVQNREKGVLRRIKASPLPLSRYIGSEIIAAFMLSLMQAIVMLLVGWVVFKMRIHGNWLYMAFIV</sequence>
<dbReference type="InterPro" id="IPR051449">
    <property type="entry name" value="ABC-2_transporter_component"/>
</dbReference>
<evidence type="ECO:0000313" key="8">
    <source>
        <dbReference type="EMBL" id="PKQ27566.1"/>
    </source>
</evidence>
<evidence type="ECO:0000259" key="7">
    <source>
        <dbReference type="Pfam" id="PF12698"/>
    </source>
</evidence>